<dbReference type="EMBL" id="BAWO01000061">
    <property type="protein sequence ID" value="GAJ41250.1"/>
    <property type="molecule type" value="Genomic_DNA"/>
</dbReference>
<protein>
    <recommendedName>
        <fullName evidence="3">Hemerythrin-like domain-containing protein</fullName>
    </recommendedName>
</protein>
<name>A0A023DIX7_9BACL</name>
<dbReference type="OrthoDB" id="2678857at2"/>
<dbReference type="RefSeq" id="WP_042411313.1">
    <property type="nucleotide sequence ID" value="NZ_BAWO01000061.1"/>
</dbReference>
<evidence type="ECO:0008006" key="3">
    <source>
        <dbReference type="Google" id="ProtNLM"/>
    </source>
</evidence>
<dbReference type="Proteomes" id="UP000023561">
    <property type="component" value="Unassembled WGS sequence"/>
</dbReference>
<evidence type="ECO:0000313" key="1">
    <source>
        <dbReference type="EMBL" id="GAJ41250.1"/>
    </source>
</evidence>
<comment type="caution">
    <text evidence="1">The sequence shown here is derived from an EMBL/GenBank/DDBJ whole genome shotgun (WGS) entry which is preliminary data.</text>
</comment>
<reference evidence="1 2" key="1">
    <citation type="submission" date="2014-04" db="EMBL/GenBank/DDBJ databases">
        <title>Whole genome shotgun sequence of Geobacillus caldoxylosilyticus NBRC 107762.</title>
        <authorList>
            <person name="Hosoyama A."/>
            <person name="Hosoyama Y."/>
            <person name="Katano-Makiyama Y."/>
            <person name="Tsuchikane K."/>
            <person name="Ohji S."/>
            <person name="Ichikawa N."/>
            <person name="Yamazoe A."/>
            <person name="Fujita N."/>
        </authorList>
    </citation>
    <scope>NUCLEOTIDE SEQUENCE [LARGE SCALE GENOMIC DNA]</scope>
    <source>
        <strain evidence="1 2">NBRC 107762</strain>
    </source>
</reference>
<sequence>MSGPSLKKLEAHRSIHNGAFIEAKHLTELLEKLYNDGREEHLGEVADALVEHWEKRIIAHAQAEEEGFYQEKVEEDHNLFEKVAMLKRDHDLMRYLIEEVKQLLAQRIDQDVLTRFHALLHINRMHSDDEEKFLF</sequence>
<keyword evidence="2" id="KW-1185">Reference proteome</keyword>
<gene>
    <name evidence="1" type="ORF">GCA01S_061_00270</name>
</gene>
<accession>A0A023DIX7</accession>
<proteinExistence type="predicted"/>
<evidence type="ECO:0000313" key="2">
    <source>
        <dbReference type="Proteomes" id="UP000023561"/>
    </source>
</evidence>
<dbReference type="AlphaFoldDB" id="A0A023DIX7"/>
<organism evidence="1 2">
    <name type="scientific">Parageobacillus caldoxylosilyticus NBRC 107762</name>
    <dbReference type="NCBI Taxonomy" id="1220594"/>
    <lineage>
        <taxon>Bacteria</taxon>
        <taxon>Bacillati</taxon>
        <taxon>Bacillota</taxon>
        <taxon>Bacilli</taxon>
        <taxon>Bacillales</taxon>
        <taxon>Anoxybacillaceae</taxon>
        <taxon>Saccharococcus</taxon>
    </lineage>
</organism>